<comment type="caution">
    <text evidence="1">The sequence shown here is derived from an EMBL/GenBank/DDBJ whole genome shotgun (WGS) entry which is preliminary data.</text>
</comment>
<keyword evidence="2" id="KW-1185">Reference proteome</keyword>
<sequence length="68" mass="7493">MSAQTSTLPEREWLTVHEAAAWTGLSVSSVRRAKHAGLVRAKKTAARGGRELFAVSDLRRWINGMEDA</sequence>
<reference evidence="2" key="1">
    <citation type="journal article" date="2019" name="Int. J. Syst. Evol. Microbiol.">
        <title>The Global Catalogue of Microorganisms (GCM) 10K type strain sequencing project: providing services to taxonomists for standard genome sequencing and annotation.</title>
        <authorList>
            <consortium name="The Broad Institute Genomics Platform"/>
            <consortium name="The Broad Institute Genome Sequencing Center for Infectious Disease"/>
            <person name="Wu L."/>
            <person name="Ma J."/>
        </authorList>
    </citation>
    <scope>NUCLEOTIDE SEQUENCE [LARGE SCALE GENOMIC DNA]</scope>
    <source>
        <strain evidence="2">JCM 18459</strain>
    </source>
</reference>
<dbReference type="Proteomes" id="UP001500221">
    <property type="component" value="Unassembled WGS sequence"/>
</dbReference>
<organism evidence="1 2">
    <name type="scientific">Nocardioides marinquilinus</name>
    <dbReference type="NCBI Taxonomy" id="1210400"/>
    <lineage>
        <taxon>Bacteria</taxon>
        <taxon>Bacillati</taxon>
        <taxon>Actinomycetota</taxon>
        <taxon>Actinomycetes</taxon>
        <taxon>Propionibacteriales</taxon>
        <taxon>Nocardioidaceae</taxon>
        <taxon>Nocardioides</taxon>
    </lineage>
</organism>
<protein>
    <recommendedName>
        <fullName evidence="3">DNA-binding protein</fullName>
    </recommendedName>
</protein>
<gene>
    <name evidence="1" type="ORF">GCM10023340_08270</name>
</gene>
<evidence type="ECO:0000313" key="1">
    <source>
        <dbReference type="EMBL" id="GAA5143265.1"/>
    </source>
</evidence>
<proteinExistence type="predicted"/>
<accession>A0ABP9PGL2</accession>
<evidence type="ECO:0008006" key="3">
    <source>
        <dbReference type="Google" id="ProtNLM"/>
    </source>
</evidence>
<dbReference type="InterPro" id="IPR009061">
    <property type="entry name" value="DNA-bd_dom_put_sf"/>
</dbReference>
<dbReference type="SUPFAM" id="SSF46955">
    <property type="entry name" value="Putative DNA-binding domain"/>
    <property type="match status" value="1"/>
</dbReference>
<dbReference type="EMBL" id="BAABKG010000001">
    <property type="protein sequence ID" value="GAA5143265.1"/>
    <property type="molecule type" value="Genomic_DNA"/>
</dbReference>
<dbReference type="RefSeq" id="WP_345454809.1">
    <property type="nucleotide sequence ID" value="NZ_BAABKG010000001.1"/>
</dbReference>
<name>A0ABP9PGL2_9ACTN</name>
<evidence type="ECO:0000313" key="2">
    <source>
        <dbReference type="Proteomes" id="UP001500221"/>
    </source>
</evidence>